<comment type="caution">
    <text evidence="3">The sequence shown here is derived from an EMBL/GenBank/DDBJ whole genome shotgun (WGS) entry which is preliminary data.</text>
</comment>
<feature type="domain" description="Glycosyltransferase subfamily 4-like N-terminal" evidence="2">
    <location>
        <begin position="15"/>
        <end position="162"/>
    </location>
</feature>
<evidence type="ECO:0000259" key="1">
    <source>
        <dbReference type="Pfam" id="PF00534"/>
    </source>
</evidence>
<evidence type="ECO:0000259" key="2">
    <source>
        <dbReference type="Pfam" id="PF13439"/>
    </source>
</evidence>
<gene>
    <name evidence="3" type="ORF">A2438_03130</name>
</gene>
<reference evidence="3 4" key="1">
    <citation type="journal article" date="2016" name="Nat. Commun.">
        <title>Thousands of microbial genomes shed light on interconnected biogeochemical processes in an aquifer system.</title>
        <authorList>
            <person name="Anantharaman K."/>
            <person name="Brown C.T."/>
            <person name="Hug L.A."/>
            <person name="Sharon I."/>
            <person name="Castelle C.J."/>
            <person name="Probst A.J."/>
            <person name="Thomas B.C."/>
            <person name="Singh A."/>
            <person name="Wilkins M.J."/>
            <person name="Karaoz U."/>
            <person name="Brodie E.L."/>
            <person name="Williams K.H."/>
            <person name="Hubbard S.S."/>
            <person name="Banfield J.F."/>
        </authorList>
    </citation>
    <scope>NUCLEOTIDE SEQUENCE [LARGE SCALE GENOMIC DNA]</scope>
</reference>
<accession>A0A1F4U5N9</accession>
<protein>
    <recommendedName>
        <fullName evidence="5">Glycosyl transferase family 1</fullName>
    </recommendedName>
</protein>
<organism evidence="3 4">
    <name type="scientific">candidate division WOR-1 bacterium RIFOXYC2_FULL_46_14</name>
    <dbReference type="NCBI Taxonomy" id="1802587"/>
    <lineage>
        <taxon>Bacteria</taxon>
        <taxon>Bacillati</taxon>
        <taxon>Saganbacteria</taxon>
    </lineage>
</organism>
<dbReference type="Proteomes" id="UP000179242">
    <property type="component" value="Unassembled WGS sequence"/>
</dbReference>
<sequence>MKILMLTPYFYPHTGGTEKYVKDLSTELVKKGHEVTVITNNVPINKHAPAEETAKEGFKIIRLPAIDVAYLPITMSFNPKMCEGYDIVHCHAPAVSFVRSVVGKIKAPVMVTYHCDVLMFEKFMGIPIPKFLREAFNGLLAAYAKFWVKQADGVLATTESYAAGSPVLREVPHYTAPIGVHLEGFDKMIEKLNISEKTKNKNQVVFVGRLAANKGVDYLIRAIPLILRKFPDLKVLICGEGEEKAHLEALIKRFGVGDHVEFQGVLTFEQLITNYANSICFVLPSINSLEAFGIVQLEAMACRTAVVASNIRGVNSVIDNGKAGYIAEPFDPKDLAEKIMLVLSDPAKAIEMGKYGRKMCEDIYNWDKITDKIIGFYHEIIAKKNRS</sequence>
<dbReference type="AlphaFoldDB" id="A0A1F4U5N9"/>
<dbReference type="PANTHER" id="PTHR45947:SF3">
    <property type="entry name" value="SULFOQUINOVOSYL TRANSFERASE SQD2"/>
    <property type="match status" value="1"/>
</dbReference>
<dbReference type="SUPFAM" id="SSF53756">
    <property type="entry name" value="UDP-Glycosyltransferase/glycogen phosphorylase"/>
    <property type="match status" value="1"/>
</dbReference>
<dbReference type="PANTHER" id="PTHR45947">
    <property type="entry name" value="SULFOQUINOVOSYL TRANSFERASE SQD2"/>
    <property type="match status" value="1"/>
</dbReference>
<dbReference type="InterPro" id="IPR050194">
    <property type="entry name" value="Glycosyltransferase_grp1"/>
</dbReference>
<name>A0A1F4U5N9_UNCSA</name>
<dbReference type="Pfam" id="PF00534">
    <property type="entry name" value="Glycos_transf_1"/>
    <property type="match status" value="1"/>
</dbReference>
<dbReference type="EMBL" id="MEUJ01000004">
    <property type="protein sequence ID" value="OGC40256.1"/>
    <property type="molecule type" value="Genomic_DNA"/>
</dbReference>
<dbReference type="Gene3D" id="3.40.50.2000">
    <property type="entry name" value="Glycogen Phosphorylase B"/>
    <property type="match status" value="2"/>
</dbReference>
<dbReference type="Pfam" id="PF13439">
    <property type="entry name" value="Glyco_transf_4"/>
    <property type="match status" value="1"/>
</dbReference>
<dbReference type="InterPro" id="IPR028098">
    <property type="entry name" value="Glyco_trans_4-like_N"/>
</dbReference>
<dbReference type="InterPro" id="IPR001296">
    <property type="entry name" value="Glyco_trans_1"/>
</dbReference>
<proteinExistence type="predicted"/>
<dbReference type="CDD" id="cd03801">
    <property type="entry name" value="GT4_PimA-like"/>
    <property type="match status" value="1"/>
</dbReference>
<evidence type="ECO:0000313" key="3">
    <source>
        <dbReference type="EMBL" id="OGC40256.1"/>
    </source>
</evidence>
<feature type="domain" description="Glycosyl transferase family 1" evidence="1">
    <location>
        <begin position="193"/>
        <end position="359"/>
    </location>
</feature>
<dbReference type="GO" id="GO:0016757">
    <property type="term" value="F:glycosyltransferase activity"/>
    <property type="evidence" value="ECO:0007669"/>
    <property type="project" value="InterPro"/>
</dbReference>
<evidence type="ECO:0008006" key="5">
    <source>
        <dbReference type="Google" id="ProtNLM"/>
    </source>
</evidence>
<evidence type="ECO:0000313" key="4">
    <source>
        <dbReference type="Proteomes" id="UP000179242"/>
    </source>
</evidence>